<evidence type="ECO:0000313" key="3">
    <source>
        <dbReference type="Proteomes" id="UP000807825"/>
    </source>
</evidence>
<evidence type="ECO:0000313" key="2">
    <source>
        <dbReference type="EMBL" id="MBI5250281.1"/>
    </source>
</evidence>
<reference evidence="2" key="1">
    <citation type="submission" date="2020-07" db="EMBL/GenBank/DDBJ databases">
        <title>Huge and variable diversity of episymbiotic CPR bacteria and DPANN archaea in groundwater ecosystems.</title>
        <authorList>
            <person name="He C.Y."/>
            <person name="Keren R."/>
            <person name="Whittaker M."/>
            <person name="Farag I.F."/>
            <person name="Doudna J."/>
            <person name="Cate J.H.D."/>
            <person name="Banfield J.F."/>
        </authorList>
    </citation>
    <scope>NUCLEOTIDE SEQUENCE</scope>
    <source>
        <strain evidence="2">NC_groundwater_1664_Pr3_B-0.1um_52_9</strain>
    </source>
</reference>
<dbReference type="AlphaFoldDB" id="A0A9D6V1E5"/>
<evidence type="ECO:0000256" key="1">
    <source>
        <dbReference type="SAM" id="Phobius"/>
    </source>
</evidence>
<keyword evidence="2" id="KW-0378">Hydrolase</keyword>
<gene>
    <name evidence="2" type="ORF">HY912_12370</name>
</gene>
<dbReference type="Gene3D" id="3.40.50.1110">
    <property type="entry name" value="SGNH hydrolase"/>
    <property type="match status" value="1"/>
</dbReference>
<organism evidence="2 3">
    <name type="scientific">Desulfomonile tiedjei</name>
    <dbReference type="NCBI Taxonomy" id="2358"/>
    <lineage>
        <taxon>Bacteria</taxon>
        <taxon>Pseudomonadati</taxon>
        <taxon>Thermodesulfobacteriota</taxon>
        <taxon>Desulfomonilia</taxon>
        <taxon>Desulfomonilales</taxon>
        <taxon>Desulfomonilaceae</taxon>
        <taxon>Desulfomonile</taxon>
    </lineage>
</organism>
<sequence length="405" mass="46080">MKNMGSLFSRLTNYYTAFAVIVVNALLLFFLLNLLAAGYLDLVASRKKTASEAGTPYSHRKYDHSLDAVYPDMNKSEIEQLIRETRQVSQEYDSYTQFKERPVDDKYVKVDPNGFRIGRNQAPWPPDPKAFNIFVFGGSTTFGYRVDDRSTIASHLQELIRKETGVPAAVYNFGRGGYISPQERALFEKLILKGQVPDVAIFIDGLNEFAVPDGEPAHTGDLKKLMARGNVSLWETILEKLPVTRVLLSVEPEGTSGHKLRKDLKGLDQEQDTDKILTKVIERYLTNKKITTAIAGAFNVTSIFVWQPVPVHEYDQEYNIFGRYDFDKEVPLLKPGYLMMAAKRQAGSLGENFIWCADIQRDKKRPLYVDAVHYSGEMCNMIAECICSDLKHRGRLIPKEFWLRP</sequence>
<dbReference type="SUPFAM" id="SSF52266">
    <property type="entry name" value="SGNH hydrolase"/>
    <property type="match status" value="1"/>
</dbReference>
<proteinExistence type="predicted"/>
<dbReference type="EMBL" id="JACRDE010000327">
    <property type="protein sequence ID" value="MBI5250281.1"/>
    <property type="molecule type" value="Genomic_DNA"/>
</dbReference>
<dbReference type="InterPro" id="IPR036514">
    <property type="entry name" value="SGNH_hydro_sf"/>
</dbReference>
<keyword evidence="1" id="KW-0812">Transmembrane</keyword>
<dbReference type="GO" id="GO:0016788">
    <property type="term" value="F:hydrolase activity, acting on ester bonds"/>
    <property type="evidence" value="ECO:0007669"/>
    <property type="project" value="UniProtKB-ARBA"/>
</dbReference>
<feature type="transmembrane region" description="Helical" evidence="1">
    <location>
        <begin position="14"/>
        <end position="40"/>
    </location>
</feature>
<comment type="caution">
    <text evidence="2">The sequence shown here is derived from an EMBL/GenBank/DDBJ whole genome shotgun (WGS) entry which is preliminary data.</text>
</comment>
<protein>
    <submittedName>
        <fullName evidence="2">SGNH/GDSL hydrolase family protein</fullName>
    </submittedName>
</protein>
<name>A0A9D6V1E5_9BACT</name>
<dbReference type="CDD" id="cd00229">
    <property type="entry name" value="SGNH_hydrolase"/>
    <property type="match status" value="1"/>
</dbReference>
<keyword evidence="1" id="KW-1133">Transmembrane helix</keyword>
<keyword evidence="1" id="KW-0472">Membrane</keyword>
<accession>A0A9D6V1E5</accession>
<dbReference type="Proteomes" id="UP000807825">
    <property type="component" value="Unassembled WGS sequence"/>
</dbReference>